<evidence type="ECO:0000259" key="2">
    <source>
        <dbReference type="Pfam" id="PF12773"/>
    </source>
</evidence>
<gene>
    <name evidence="3" type="ORF">V4D30_03885</name>
</gene>
<feature type="domain" description="DZANK-type" evidence="2">
    <location>
        <begin position="109"/>
        <end position="165"/>
    </location>
</feature>
<proteinExistence type="predicted"/>
<keyword evidence="1" id="KW-0175">Coiled coil</keyword>
<protein>
    <submittedName>
        <fullName evidence="3">Zinc ribbon domain-containing protein</fullName>
    </submittedName>
</protein>
<dbReference type="KEGG" id="taut:V4D30_03885"/>
<accession>A0AAU8GY42</accession>
<reference evidence="3" key="1">
    <citation type="submission" date="2024-01" db="EMBL/GenBank/DDBJ databases">
        <title>The first autotrophic representatives of the genus Thermodesulfovibrio.</title>
        <authorList>
            <person name="Maltseva A.I."/>
            <person name="Elcheninov A.G."/>
            <person name="Kublanov I.V."/>
            <person name="Lebedinsky A.V."/>
            <person name="Frolov E.N."/>
        </authorList>
    </citation>
    <scope>NUCLEOTIDE SEQUENCE</scope>
    <source>
        <strain evidence="3">3907-1M</strain>
    </source>
</reference>
<organism evidence="3">
    <name type="scientific">Thermodesulfovibrio autotrophicus</name>
    <dbReference type="NCBI Taxonomy" id="3118333"/>
    <lineage>
        <taxon>Bacteria</taxon>
        <taxon>Pseudomonadati</taxon>
        <taxon>Nitrospirota</taxon>
        <taxon>Thermodesulfovibrionia</taxon>
        <taxon>Thermodesulfovibrionales</taxon>
        <taxon>Thermodesulfovibrionaceae</taxon>
        <taxon>Thermodesulfovibrio</taxon>
    </lineage>
</organism>
<evidence type="ECO:0000313" key="3">
    <source>
        <dbReference type="EMBL" id="XCH47420.1"/>
    </source>
</evidence>
<dbReference type="RefSeq" id="WP_353684943.1">
    <property type="nucleotide sequence ID" value="NZ_CP144373.1"/>
</dbReference>
<dbReference type="EMBL" id="CP144373">
    <property type="protein sequence ID" value="XCH47420.1"/>
    <property type="molecule type" value="Genomic_DNA"/>
</dbReference>
<dbReference type="InterPro" id="IPR025874">
    <property type="entry name" value="DZR"/>
</dbReference>
<dbReference type="AlphaFoldDB" id="A0AAU8GY42"/>
<evidence type="ECO:0000256" key="1">
    <source>
        <dbReference type="SAM" id="Coils"/>
    </source>
</evidence>
<sequence>MVEFFDKLKEGIDKVSIKAKETLEITKIKGQISKIQEQKRKAFEELGSIVYEMINSETIDIDKLKEKAEAIKEFERQIKEKEQEILEIQAKTQQEIEGLKAESKATNLCECGAIIPEGSKFCVKCGKKVEIKEEEAQTEKKPSTAQHCECGAVIPPGAKFCVKCGRQVMPQ</sequence>
<dbReference type="Pfam" id="PF12773">
    <property type="entry name" value="DZR"/>
    <property type="match status" value="1"/>
</dbReference>
<name>A0AAU8GY42_9BACT</name>
<feature type="coiled-coil region" evidence="1">
    <location>
        <begin position="61"/>
        <end position="91"/>
    </location>
</feature>